<organism evidence="3 4">
    <name type="scientific">Nonlabens agnitus</name>
    <dbReference type="NCBI Taxonomy" id="870484"/>
    <lineage>
        <taxon>Bacteria</taxon>
        <taxon>Pseudomonadati</taxon>
        <taxon>Bacteroidota</taxon>
        <taxon>Flavobacteriia</taxon>
        <taxon>Flavobacteriales</taxon>
        <taxon>Flavobacteriaceae</taxon>
        <taxon>Nonlabens</taxon>
    </lineage>
</organism>
<dbReference type="InterPro" id="IPR018152">
    <property type="entry name" value="SOD_Cu/Zn_BS"/>
</dbReference>
<feature type="domain" description="Superoxide dismutase copper/zinc binding" evidence="2">
    <location>
        <begin position="66"/>
        <end position="198"/>
    </location>
</feature>
<evidence type="ECO:0000313" key="3">
    <source>
        <dbReference type="EMBL" id="PRP66313.1"/>
    </source>
</evidence>
<dbReference type="InterPro" id="IPR001424">
    <property type="entry name" value="SOD_Cu_Zn_dom"/>
</dbReference>
<keyword evidence="4" id="KW-1185">Reference proteome</keyword>
<dbReference type="AlphaFoldDB" id="A0A2S9WS52"/>
<dbReference type="GO" id="GO:0006801">
    <property type="term" value="P:superoxide metabolic process"/>
    <property type="evidence" value="ECO:0007669"/>
    <property type="project" value="InterPro"/>
</dbReference>
<comment type="caution">
    <text evidence="3">The sequence shown here is derived from an EMBL/GenBank/DDBJ whole genome shotgun (WGS) entry which is preliminary data.</text>
</comment>
<dbReference type="PROSITE" id="PS00087">
    <property type="entry name" value="SOD_CU_ZN_1"/>
    <property type="match status" value="1"/>
</dbReference>
<dbReference type="InterPro" id="IPR036423">
    <property type="entry name" value="SOD-like_Cu/Zn_dom_sf"/>
</dbReference>
<dbReference type="PROSITE" id="PS51257">
    <property type="entry name" value="PROKAR_LIPOPROTEIN"/>
    <property type="match status" value="1"/>
</dbReference>
<dbReference type="EMBL" id="MQUC01000003">
    <property type="protein sequence ID" value="PRP66313.1"/>
    <property type="molecule type" value="Genomic_DNA"/>
</dbReference>
<dbReference type="RefSeq" id="WP_105982150.1">
    <property type="nucleotide sequence ID" value="NZ_MQUC01000003.1"/>
</dbReference>
<dbReference type="SUPFAM" id="SSF49329">
    <property type="entry name" value="Cu,Zn superoxide dismutase-like"/>
    <property type="match status" value="1"/>
</dbReference>
<comment type="similarity">
    <text evidence="1">Belongs to the Cu-Zn superoxide dismutase family.</text>
</comment>
<protein>
    <submittedName>
        <fullName evidence="3">Superoxide dismutase</fullName>
    </submittedName>
</protein>
<dbReference type="CDD" id="cd00305">
    <property type="entry name" value="Cu-Zn_Superoxide_Dismutase"/>
    <property type="match status" value="1"/>
</dbReference>
<dbReference type="InterPro" id="IPR024134">
    <property type="entry name" value="SOD_Cu/Zn_/chaperone"/>
</dbReference>
<reference evidence="3 4" key="1">
    <citation type="submission" date="2016-11" db="EMBL/GenBank/DDBJ databases">
        <title>Trade-off between light-utilization and light-protection in marine flavobacteria.</title>
        <authorList>
            <person name="Kumagai Y."/>
        </authorList>
    </citation>
    <scope>NUCLEOTIDE SEQUENCE [LARGE SCALE GENOMIC DNA]</scope>
    <source>
        <strain evidence="3 4">JCM 17109</strain>
    </source>
</reference>
<accession>A0A2S9WS52</accession>
<dbReference type="PANTHER" id="PTHR10003">
    <property type="entry name" value="SUPEROXIDE DISMUTASE CU-ZN -RELATED"/>
    <property type="match status" value="1"/>
</dbReference>
<evidence type="ECO:0000313" key="4">
    <source>
        <dbReference type="Proteomes" id="UP000239532"/>
    </source>
</evidence>
<proteinExistence type="inferred from homology"/>
<dbReference type="GO" id="GO:0005507">
    <property type="term" value="F:copper ion binding"/>
    <property type="evidence" value="ECO:0007669"/>
    <property type="project" value="InterPro"/>
</dbReference>
<dbReference type="Pfam" id="PF00080">
    <property type="entry name" value="Sod_Cu"/>
    <property type="match status" value="1"/>
</dbReference>
<evidence type="ECO:0000256" key="1">
    <source>
        <dbReference type="ARBA" id="ARBA00010457"/>
    </source>
</evidence>
<gene>
    <name evidence="3" type="ORF">BST86_04010</name>
</gene>
<dbReference type="OrthoDB" id="9792957at2"/>
<dbReference type="Gene3D" id="2.60.40.200">
    <property type="entry name" value="Superoxide dismutase, copper/zinc binding domain"/>
    <property type="match status" value="1"/>
</dbReference>
<dbReference type="Proteomes" id="UP000239532">
    <property type="component" value="Unassembled WGS sequence"/>
</dbReference>
<evidence type="ECO:0000259" key="2">
    <source>
        <dbReference type="Pfam" id="PF00080"/>
    </source>
</evidence>
<sequence>MKKLNVAIMIMALVFTVSCKEKESDAMDENNMDTEEVEMNDEMDNEGMDEKKSIVVPMGSKSESNVTGSISFVEENGVVTMSANLTGFTAAGTHAIHIHENGDCSAMDGSSAGGHWNPTSDEHGDWGDGSYHMGDIGNLEADEEGTAVLKFSTDQWCIGCDDETKNIVGKGVIVHATADDFTSQPSGAAGARVACGVIE</sequence>
<name>A0A2S9WS52_9FLAO</name>